<protein>
    <submittedName>
        <fullName evidence="1">Uncharacterized protein</fullName>
    </submittedName>
</protein>
<reference evidence="2" key="1">
    <citation type="journal article" date="2019" name="Int. J. Syst. Evol. Microbiol.">
        <title>The Global Catalogue of Microorganisms (GCM) 10K type strain sequencing project: providing services to taxonomists for standard genome sequencing and annotation.</title>
        <authorList>
            <consortium name="The Broad Institute Genomics Platform"/>
            <consortium name="The Broad Institute Genome Sequencing Center for Infectious Disease"/>
            <person name="Wu L."/>
            <person name="Ma J."/>
        </authorList>
    </citation>
    <scope>NUCLEOTIDE SEQUENCE [LARGE SCALE GENOMIC DNA]</scope>
    <source>
        <strain evidence="2">CCM 8908</strain>
    </source>
</reference>
<name>A0ABW1TK54_9LACO</name>
<dbReference type="Proteomes" id="UP001596283">
    <property type="component" value="Unassembled WGS sequence"/>
</dbReference>
<keyword evidence="2" id="KW-1185">Reference proteome</keyword>
<evidence type="ECO:0000313" key="2">
    <source>
        <dbReference type="Proteomes" id="UP001596283"/>
    </source>
</evidence>
<gene>
    <name evidence="1" type="ORF">ACFP1C_13685</name>
</gene>
<evidence type="ECO:0000313" key="1">
    <source>
        <dbReference type="EMBL" id="MFC6261972.1"/>
    </source>
</evidence>
<dbReference type="EMBL" id="JBHSSI010000104">
    <property type="protein sequence ID" value="MFC6261972.1"/>
    <property type="molecule type" value="Genomic_DNA"/>
</dbReference>
<accession>A0ABW1TK54</accession>
<dbReference type="RefSeq" id="WP_125686003.1">
    <property type="nucleotide sequence ID" value="NZ_JBHSSI010000104.1"/>
</dbReference>
<organism evidence="1 2">
    <name type="scientific">Levilactobacillus fujinensis</name>
    <dbReference type="NCBI Taxonomy" id="2486024"/>
    <lineage>
        <taxon>Bacteria</taxon>
        <taxon>Bacillati</taxon>
        <taxon>Bacillota</taxon>
        <taxon>Bacilli</taxon>
        <taxon>Lactobacillales</taxon>
        <taxon>Lactobacillaceae</taxon>
        <taxon>Levilactobacillus</taxon>
    </lineage>
</organism>
<sequence length="74" mass="8287">MTTEEFTKAMRAFGYEVVPSGNDLLFEKRDCCPAPYGFVDTRSVNGFEVREVPSQVLQVILKYAGTAIAKRSHI</sequence>
<proteinExistence type="predicted"/>
<comment type="caution">
    <text evidence="1">The sequence shown here is derived from an EMBL/GenBank/DDBJ whole genome shotgun (WGS) entry which is preliminary data.</text>
</comment>